<evidence type="ECO:0000313" key="10">
    <source>
        <dbReference type="Proteomes" id="UP000076871"/>
    </source>
</evidence>
<feature type="compositionally biased region" description="Basic and acidic residues" evidence="7">
    <location>
        <begin position="227"/>
        <end position="269"/>
    </location>
</feature>
<dbReference type="EMBL" id="KV427615">
    <property type="protein sequence ID" value="KZT08372.1"/>
    <property type="molecule type" value="Genomic_DNA"/>
</dbReference>
<comment type="catalytic activity">
    <reaction evidence="1 5 6">
        <text>[protein]-peptidylproline (omega=180) = [protein]-peptidylproline (omega=0)</text>
        <dbReference type="Rhea" id="RHEA:16237"/>
        <dbReference type="Rhea" id="RHEA-COMP:10747"/>
        <dbReference type="Rhea" id="RHEA-COMP:10748"/>
        <dbReference type="ChEBI" id="CHEBI:83833"/>
        <dbReference type="ChEBI" id="CHEBI:83834"/>
        <dbReference type="EC" id="5.2.1.8"/>
    </reaction>
</comment>
<dbReference type="SUPFAM" id="SSF54534">
    <property type="entry name" value="FKBP-like"/>
    <property type="match status" value="1"/>
</dbReference>
<dbReference type="STRING" id="1314785.A0A165F4J6"/>
<keyword evidence="10" id="KW-1185">Reference proteome</keyword>
<evidence type="ECO:0000256" key="1">
    <source>
        <dbReference type="ARBA" id="ARBA00000971"/>
    </source>
</evidence>
<feature type="compositionally biased region" description="Basic and acidic residues" evidence="7">
    <location>
        <begin position="177"/>
        <end position="194"/>
    </location>
</feature>
<dbReference type="PROSITE" id="PS50059">
    <property type="entry name" value="FKBP_PPIASE"/>
    <property type="match status" value="1"/>
</dbReference>
<dbReference type="GO" id="GO:0003755">
    <property type="term" value="F:peptidyl-prolyl cis-trans isomerase activity"/>
    <property type="evidence" value="ECO:0007669"/>
    <property type="project" value="UniProtKB-KW"/>
</dbReference>
<feature type="compositionally biased region" description="Acidic residues" evidence="7">
    <location>
        <begin position="129"/>
        <end position="142"/>
    </location>
</feature>
<dbReference type="GO" id="GO:0000785">
    <property type="term" value="C:chromatin"/>
    <property type="evidence" value="ECO:0007669"/>
    <property type="project" value="TreeGrafter"/>
</dbReference>
<feature type="region of interest" description="Disordered" evidence="7">
    <location>
        <begin position="177"/>
        <end position="273"/>
    </location>
</feature>
<dbReference type="InParanoid" id="A0A165F4J6"/>
<gene>
    <name evidence="9" type="ORF">LAESUDRAFT_712896</name>
</gene>
<evidence type="ECO:0000313" key="9">
    <source>
        <dbReference type="EMBL" id="KZT08372.1"/>
    </source>
</evidence>
<organism evidence="9 10">
    <name type="scientific">Laetiporus sulphureus 93-53</name>
    <dbReference type="NCBI Taxonomy" id="1314785"/>
    <lineage>
        <taxon>Eukaryota</taxon>
        <taxon>Fungi</taxon>
        <taxon>Dikarya</taxon>
        <taxon>Basidiomycota</taxon>
        <taxon>Agaricomycotina</taxon>
        <taxon>Agaricomycetes</taxon>
        <taxon>Polyporales</taxon>
        <taxon>Laetiporus</taxon>
    </lineage>
</organism>
<dbReference type="FunFam" id="3.10.50.40:FF:000006">
    <property type="entry name" value="Peptidyl-prolyl cis-trans isomerase"/>
    <property type="match status" value="1"/>
</dbReference>
<dbReference type="Proteomes" id="UP000076871">
    <property type="component" value="Unassembled WGS sequence"/>
</dbReference>
<dbReference type="RefSeq" id="XP_040766112.1">
    <property type="nucleotide sequence ID" value="XM_040906924.1"/>
</dbReference>
<dbReference type="InterPro" id="IPR046357">
    <property type="entry name" value="PPIase_dom_sf"/>
</dbReference>
<dbReference type="Pfam" id="PF17800">
    <property type="entry name" value="NPL"/>
    <property type="match status" value="1"/>
</dbReference>
<reference evidence="9 10" key="1">
    <citation type="journal article" date="2016" name="Mol. Biol. Evol.">
        <title>Comparative Genomics of Early-Diverging Mushroom-Forming Fungi Provides Insights into the Origins of Lignocellulose Decay Capabilities.</title>
        <authorList>
            <person name="Nagy L.G."/>
            <person name="Riley R."/>
            <person name="Tritt A."/>
            <person name="Adam C."/>
            <person name="Daum C."/>
            <person name="Floudas D."/>
            <person name="Sun H."/>
            <person name="Yadav J.S."/>
            <person name="Pangilinan J."/>
            <person name="Larsson K.H."/>
            <person name="Matsuura K."/>
            <person name="Barry K."/>
            <person name="Labutti K."/>
            <person name="Kuo R."/>
            <person name="Ohm R.A."/>
            <person name="Bhattacharya S.S."/>
            <person name="Shirouzu T."/>
            <person name="Yoshinaga Y."/>
            <person name="Martin F.M."/>
            <person name="Grigoriev I.V."/>
            <person name="Hibbett D.S."/>
        </authorList>
    </citation>
    <scope>NUCLEOTIDE SEQUENCE [LARGE SCALE GENOMIC DNA]</scope>
    <source>
        <strain evidence="9 10">93-53</strain>
    </source>
</reference>
<dbReference type="Gene3D" id="3.10.50.40">
    <property type="match status" value="1"/>
</dbReference>
<protein>
    <recommendedName>
        <fullName evidence="5">FK506-binding protein</fullName>
        <ecNumber evidence="5">5.2.1.8</ecNumber>
    </recommendedName>
</protein>
<dbReference type="FunCoup" id="A0A165F4J6">
    <property type="interactions" value="42"/>
</dbReference>
<dbReference type="InterPro" id="IPR023566">
    <property type="entry name" value="PPIase_Fpr3/Fpr4-like"/>
</dbReference>
<dbReference type="GeneID" id="63823953"/>
<feature type="region of interest" description="Disordered" evidence="7">
    <location>
        <begin position="117"/>
        <end position="142"/>
    </location>
</feature>
<evidence type="ECO:0000259" key="8">
    <source>
        <dbReference type="PROSITE" id="PS50059"/>
    </source>
</evidence>
<evidence type="ECO:0000256" key="2">
    <source>
        <dbReference type="ARBA" id="ARBA00007838"/>
    </source>
</evidence>
<feature type="domain" description="PPIase FKBP-type" evidence="8">
    <location>
        <begin position="292"/>
        <end position="386"/>
    </location>
</feature>
<keyword evidence="4 5" id="KW-0413">Isomerase</keyword>
<dbReference type="Pfam" id="PF00254">
    <property type="entry name" value="FKBP_C"/>
    <property type="match status" value="1"/>
</dbReference>
<dbReference type="PANTHER" id="PTHR43811">
    <property type="entry name" value="FKBP-TYPE PEPTIDYL-PROLYL CIS-TRANS ISOMERASE FKPA"/>
    <property type="match status" value="1"/>
</dbReference>
<keyword evidence="3 5" id="KW-0697">Rotamase</keyword>
<dbReference type="AlphaFoldDB" id="A0A165F4J6"/>
<name>A0A165F4J6_9APHY</name>
<evidence type="ECO:0000256" key="6">
    <source>
        <dbReference type="PROSITE-ProRule" id="PRU00277"/>
    </source>
</evidence>
<dbReference type="GO" id="GO:0005730">
    <property type="term" value="C:nucleolus"/>
    <property type="evidence" value="ECO:0007669"/>
    <property type="project" value="TreeGrafter"/>
</dbReference>
<proteinExistence type="inferred from homology"/>
<comment type="similarity">
    <text evidence="2">Belongs to the FKBP-type PPIase family. FKBP3/4 subfamily.</text>
</comment>
<evidence type="ECO:0000256" key="4">
    <source>
        <dbReference type="ARBA" id="ARBA00023235"/>
    </source>
</evidence>
<dbReference type="InterPro" id="IPR041232">
    <property type="entry name" value="NPL"/>
</dbReference>
<dbReference type="EC" id="5.2.1.8" evidence="5"/>
<accession>A0A165F4J6</accession>
<dbReference type="OrthoDB" id="77911at2759"/>
<dbReference type="PANTHER" id="PTHR43811:SF19">
    <property type="entry name" value="39 KDA FK506-BINDING NUCLEAR PROTEIN"/>
    <property type="match status" value="1"/>
</dbReference>
<evidence type="ECO:0000256" key="7">
    <source>
        <dbReference type="SAM" id="MobiDB-lite"/>
    </source>
</evidence>
<dbReference type="PIRSF" id="PIRSF001473">
    <property type="entry name" value="FK506-bp_FPR3"/>
    <property type="match status" value="1"/>
</dbReference>
<evidence type="ECO:0000256" key="5">
    <source>
        <dbReference type="PIRNR" id="PIRNR001473"/>
    </source>
</evidence>
<dbReference type="InterPro" id="IPR001179">
    <property type="entry name" value="PPIase_FKBP_dom"/>
</dbReference>
<dbReference type="Gene3D" id="2.60.120.340">
    <property type="entry name" value="Nucleoplasmin core domain"/>
    <property type="match status" value="1"/>
</dbReference>
<evidence type="ECO:0000256" key="3">
    <source>
        <dbReference type="ARBA" id="ARBA00023110"/>
    </source>
</evidence>
<sequence length="386" mass="42549">MAVAIALWSLAVKPGGPIEIRTPSDIRITNVALGDSLDDETGRTSVKLVYHTPSAHDEDEDEDEDEEKKLDDVHMTVLCSLTPGKIEQATVDVVLEQDEQYVFELSGKNTVYLTGNYIDQTPDQPPYSDESEEEDYDLREVSSDVEVDVEEVEILSDNEGRFEEVIEGIEEIVTAEVGKKRPRESMEAEGELTKSQKKKQKKQKAESGKAVPADGEESTPAKVHGKEKKEGAKVNKEKKEGAKEHVEKKEGAKEDKEKKEKSTKAKASEKTLTGGVKIRDHKVGSGPAAKKGDTVHMRYIGKLENGQEFDSSKTGPPLLKCDPAQFKFRLGKGEVIKGWDVGIEGMQIGGERLLTIPSKMAYGNKKQPGIPANSTLIFEVKLLKIT</sequence>